<keyword evidence="3" id="KW-1185">Reference proteome</keyword>
<protein>
    <submittedName>
        <fullName evidence="2">Uncharacterized protein</fullName>
    </submittedName>
</protein>
<evidence type="ECO:0000313" key="2">
    <source>
        <dbReference type="EMBL" id="TPP60546.1"/>
    </source>
</evidence>
<accession>A0A504YJJ8</accession>
<name>A0A504YJJ8_FASGI</name>
<organism evidence="2 3">
    <name type="scientific">Fasciola gigantica</name>
    <name type="common">Giant liver fluke</name>
    <dbReference type="NCBI Taxonomy" id="46835"/>
    <lineage>
        <taxon>Eukaryota</taxon>
        <taxon>Metazoa</taxon>
        <taxon>Spiralia</taxon>
        <taxon>Lophotrochozoa</taxon>
        <taxon>Platyhelminthes</taxon>
        <taxon>Trematoda</taxon>
        <taxon>Digenea</taxon>
        <taxon>Plagiorchiida</taxon>
        <taxon>Echinostomata</taxon>
        <taxon>Echinostomatoidea</taxon>
        <taxon>Fasciolidae</taxon>
        <taxon>Fasciola</taxon>
    </lineage>
</organism>
<evidence type="ECO:0000256" key="1">
    <source>
        <dbReference type="SAM" id="MobiDB-lite"/>
    </source>
</evidence>
<comment type="caution">
    <text evidence="2">The sequence shown here is derived from an EMBL/GenBank/DDBJ whole genome shotgun (WGS) entry which is preliminary data.</text>
</comment>
<feature type="region of interest" description="Disordered" evidence="1">
    <location>
        <begin position="102"/>
        <end position="144"/>
    </location>
</feature>
<evidence type="ECO:0000313" key="3">
    <source>
        <dbReference type="Proteomes" id="UP000316759"/>
    </source>
</evidence>
<dbReference type="EMBL" id="SUNJ01009272">
    <property type="protein sequence ID" value="TPP60546.1"/>
    <property type="molecule type" value="Genomic_DNA"/>
</dbReference>
<dbReference type="STRING" id="46835.A0A504YJJ8"/>
<gene>
    <name evidence="2" type="ORF">FGIG_06957</name>
</gene>
<reference evidence="2 3" key="1">
    <citation type="submission" date="2019-04" db="EMBL/GenBank/DDBJ databases">
        <title>Annotation for the trematode Fasciola gigantica.</title>
        <authorList>
            <person name="Choi Y.-J."/>
        </authorList>
    </citation>
    <scope>NUCLEOTIDE SEQUENCE [LARGE SCALE GENOMIC DNA]</scope>
    <source>
        <strain evidence="2">Uganda_cow_1</strain>
    </source>
</reference>
<sequence length="387" mass="43255">MDINLSQVETPENLLENQTQSRNPCSISMVALPDDSFTPECRLRTIGELDTPDESKPLIGNGVTTCEIPPEPAVGVNMTEASAQQNTGSMGRSQISTLQSVVSEPLNNPSQSRRPYTPAGSQPNSNEYGSMQFKSLGSSSEIGPRQVHPDQLVVFFKDMPRRRYAPEAIIKQRRLGLIFRFFPFTYQNMSLPFFSCPAQVKYQTRLTASTRQHSDLFDSDDEEIELTSESALAALQSAAEAGRAWAAEAEATEHAIKEAEETQENSFLSWSRLFTTTPKPSSTPNHRLTAPRDNTANVARRSVADDYQNSTEEYDDEDTTTPISGWRLMTLSAAFLTGASLVGLTVLLETEIHSPLTAAIRSHPWLLEFDARYYRPFRSALFSWWRR</sequence>
<dbReference type="OrthoDB" id="6266673at2759"/>
<feature type="region of interest" description="Disordered" evidence="1">
    <location>
        <begin position="1"/>
        <end position="20"/>
    </location>
</feature>
<dbReference type="Proteomes" id="UP000316759">
    <property type="component" value="Unassembled WGS sequence"/>
</dbReference>
<dbReference type="AlphaFoldDB" id="A0A504YJJ8"/>
<feature type="compositionally biased region" description="Polar residues" evidence="1">
    <location>
        <begin position="102"/>
        <end position="141"/>
    </location>
</feature>
<proteinExistence type="predicted"/>